<dbReference type="AlphaFoldDB" id="A0A0F9V9N4"/>
<proteinExistence type="predicted"/>
<reference evidence="1" key="1">
    <citation type="journal article" date="2015" name="Nature">
        <title>Complex archaea that bridge the gap between prokaryotes and eukaryotes.</title>
        <authorList>
            <person name="Spang A."/>
            <person name="Saw J.H."/>
            <person name="Jorgensen S.L."/>
            <person name="Zaremba-Niedzwiedzka K."/>
            <person name="Martijn J."/>
            <person name="Lind A.E."/>
            <person name="van Eijk R."/>
            <person name="Schleper C."/>
            <person name="Guy L."/>
            <person name="Ettema T.J."/>
        </authorList>
    </citation>
    <scope>NUCLEOTIDE SEQUENCE</scope>
</reference>
<sequence length="89" mass="10550">MKNPHTVRRERIDHLIYQIFNNDPTGKELLNLWVDYYLKSPIWEIDCAESTAIYRAGQNKVIHDILKTIDKTNYQEDLKGEENARQSTE</sequence>
<gene>
    <name evidence="1" type="ORF">LCGC14_0432860</name>
</gene>
<name>A0A0F9V9N4_9ZZZZ</name>
<protein>
    <submittedName>
        <fullName evidence="1">Uncharacterized protein</fullName>
    </submittedName>
</protein>
<organism evidence="1">
    <name type="scientific">marine sediment metagenome</name>
    <dbReference type="NCBI Taxonomy" id="412755"/>
    <lineage>
        <taxon>unclassified sequences</taxon>
        <taxon>metagenomes</taxon>
        <taxon>ecological metagenomes</taxon>
    </lineage>
</organism>
<dbReference type="EMBL" id="LAZR01000407">
    <property type="protein sequence ID" value="KKN70261.1"/>
    <property type="molecule type" value="Genomic_DNA"/>
</dbReference>
<accession>A0A0F9V9N4</accession>
<evidence type="ECO:0000313" key="1">
    <source>
        <dbReference type="EMBL" id="KKN70261.1"/>
    </source>
</evidence>
<comment type="caution">
    <text evidence="1">The sequence shown here is derived from an EMBL/GenBank/DDBJ whole genome shotgun (WGS) entry which is preliminary data.</text>
</comment>